<evidence type="ECO:0000256" key="1">
    <source>
        <dbReference type="ARBA" id="ARBA00004418"/>
    </source>
</evidence>
<name>A0A0C1QID6_9RICK</name>
<keyword evidence="6" id="KW-0472">Membrane</keyword>
<dbReference type="EMBL" id="JSWE01000096">
    <property type="protein sequence ID" value="KIE05259.1"/>
    <property type="molecule type" value="Genomic_DNA"/>
</dbReference>
<comment type="similarity">
    <text evidence="2">Belongs to the peptidase S26C family.</text>
</comment>
<dbReference type="InterPro" id="IPR014139">
    <property type="entry name" value="Peptidase_S26C_TraF"/>
</dbReference>
<protein>
    <recommendedName>
        <fullName evidence="7">Peptidase S26 domain-containing protein</fullName>
    </recommendedName>
</protein>
<evidence type="ECO:0000313" key="8">
    <source>
        <dbReference type="EMBL" id="KIE05259.1"/>
    </source>
</evidence>
<feature type="domain" description="Peptidase S26" evidence="7">
    <location>
        <begin position="12"/>
        <end position="178"/>
    </location>
</feature>
<feature type="transmembrane region" description="Helical" evidence="6">
    <location>
        <begin position="7"/>
        <end position="30"/>
    </location>
</feature>
<sequence length="182" mass="20226">MTKNLKYLAYPISVAMVIILPVFILGLLGYRFNFSPSMPIGIWKTDSTSQSILKGKVVLTCLPHQADIYNLVLKHNLLPKGLCDDGTAPLLKPVAAIGSDIVVIDNQFISVNDQVIINSTALEPNKFKVNLPLLSEGKYIVNEDEVWLISKHHTHSLDSRYFGAIGKENIIAVMQPVWVWGK</sequence>
<dbReference type="RefSeq" id="WP_039456283.1">
    <property type="nucleotide sequence ID" value="NZ_JSWE01000096.1"/>
</dbReference>
<keyword evidence="9" id="KW-1185">Reference proteome</keyword>
<reference evidence="8 9" key="1">
    <citation type="submission" date="2014-11" db="EMBL/GenBank/DDBJ databases">
        <title>A Rickettsiales Symbiont of Amoebae With Ancient Features.</title>
        <authorList>
            <person name="Schulz F."/>
            <person name="Martijn J."/>
            <person name="Wascher F."/>
            <person name="Kostanjsek R."/>
            <person name="Ettema T.J."/>
            <person name="Horn M."/>
        </authorList>
    </citation>
    <scope>NUCLEOTIDE SEQUENCE [LARGE SCALE GENOMIC DNA]</scope>
    <source>
        <strain evidence="8 9">UWC36</strain>
    </source>
</reference>
<evidence type="ECO:0000256" key="6">
    <source>
        <dbReference type="SAM" id="Phobius"/>
    </source>
</evidence>
<dbReference type="GO" id="GO:0004252">
    <property type="term" value="F:serine-type endopeptidase activity"/>
    <property type="evidence" value="ECO:0007669"/>
    <property type="project" value="InterPro"/>
</dbReference>
<evidence type="ECO:0000256" key="4">
    <source>
        <dbReference type="ARBA" id="ARBA00022764"/>
    </source>
</evidence>
<keyword evidence="4" id="KW-0574">Periplasm</keyword>
<gene>
    <name evidence="8" type="ORF">NF27_DT00330</name>
</gene>
<comment type="caution">
    <text evidence="8">The sequence shown here is derived from an EMBL/GenBank/DDBJ whole genome shotgun (WGS) entry which is preliminary data.</text>
</comment>
<proteinExistence type="inferred from homology"/>
<keyword evidence="6" id="KW-1133">Transmembrane helix</keyword>
<dbReference type="Pfam" id="PF10502">
    <property type="entry name" value="Peptidase_S26"/>
    <property type="match status" value="1"/>
</dbReference>
<evidence type="ECO:0000259" key="7">
    <source>
        <dbReference type="Pfam" id="PF10502"/>
    </source>
</evidence>
<comment type="subcellular location">
    <subcellularLocation>
        <location evidence="1">Periplasm</location>
    </subcellularLocation>
</comment>
<keyword evidence="6" id="KW-0812">Transmembrane</keyword>
<evidence type="ECO:0000313" key="9">
    <source>
        <dbReference type="Proteomes" id="UP000031258"/>
    </source>
</evidence>
<dbReference type="AlphaFoldDB" id="A0A0C1QID6"/>
<evidence type="ECO:0000256" key="5">
    <source>
        <dbReference type="ARBA" id="ARBA00022971"/>
    </source>
</evidence>
<dbReference type="GO" id="GO:0042597">
    <property type="term" value="C:periplasmic space"/>
    <property type="evidence" value="ECO:0007669"/>
    <property type="project" value="UniProtKB-SubCell"/>
</dbReference>
<keyword evidence="5" id="KW-0184">Conjugation</keyword>
<keyword evidence="3" id="KW-0732">Signal</keyword>
<dbReference type="InterPro" id="IPR036286">
    <property type="entry name" value="LexA/Signal_pep-like_sf"/>
</dbReference>
<evidence type="ECO:0000256" key="2">
    <source>
        <dbReference type="ARBA" id="ARBA00005849"/>
    </source>
</evidence>
<dbReference type="GO" id="GO:0006465">
    <property type="term" value="P:signal peptide processing"/>
    <property type="evidence" value="ECO:0007669"/>
    <property type="project" value="InterPro"/>
</dbReference>
<accession>A0A0C1QID6</accession>
<dbReference type="Gene3D" id="2.10.109.10">
    <property type="entry name" value="Umud Fragment, subunit A"/>
    <property type="match status" value="1"/>
</dbReference>
<dbReference type="NCBIfam" id="TIGR02771">
    <property type="entry name" value="TraF_Ti"/>
    <property type="match status" value="1"/>
</dbReference>
<evidence type="ECO:0000256" key="3">
    <source>
        <dbReference type="ARBA" id="ARBA00022729"/>
    </source>
</evidence>
<dbReference type="STRING" id="86105.NF27_DT00330"/>
<dbReference type="Proteomes" id="UP000031258">
    <property type="component" value="Unassembled WGS sequence"/>
</dbReference>
<dbReference type="SUPFAM" id="SSF51306">
    <property type="entry name" value="LexA/Signal peptidase"/>
    <property type="match status" value="1"/>
</dbReference>
<dbReference type="InterPro" id="IPR019533">
    <property type="entry name" value="Peptidase_S26"/>
</dbReference>
<dbReference type="OrthoDB" id="5360818at2"/>
<organism evidence="8 9">
    <name type="scientific">Candidatus Jidaibacter acanthamoebae</name>
    <dbReference type="NCBI Taxonomy" id="86105"/>
    <lineage>
        <taxon>Bacteria</taxon>
        <taxon>Pseudomonadati</taxon>
        <taxon>Pseudomonadota</taxon>
        <taxon>Alphaproteobacteria</taxon>
        <taxon>Rickettsiales</taxon>
        <taxon>Candidatus Midichloriaceae</taxon>
        <taxon>Candidatus Jidaibacter</taxon>
    </lineage>
</organism>